<accession>A0ABY5MQM2</accession>
<sequence>MLEDLSETELASWLEGYARDIADLGGDKEAAARLKQAARLVRETSPADTKPFPYVVIAGGRTG</sequence>
<dbReference type="Proteomes" id="UP001342418">
    <property type="component" value="Chromosome"/>
</dbReference>
<name>A0ABY5MQM2_9HYPH</name>
<evidence type="ECO:0000313" key="1">
    <source>
        <dbReference type="EMBL" id="UUP19491.1"/>
    </source>
</evidence>
<proteinExistence type="predicted"/>
<dbReference type="RefSeq" id="WP_338531639.1">
    <property type="nucleotide sequence ID" value="NZ_CP030941.1"/>
</dbReference>
<keyword evidence="2" id="KW-1185">Reference proteome</keyword>
<evidence type="ECO:0000313" key="2">
    <source>
        <dbReference type="Proteomes" id="UP001342418"/>
    </source>
</evidence>
<reference evidence="1 2" key="1">
    <citation type="submission" date="2018-07" db="EMBL/GenBank/DDBJ databases">
        <title>Genome sequence of Nitratireductor thuwali#1536.</title>
        <authorList>
            <person name="Michoud G."/>
            <person name="Merlino G."/>
            <person name="Sefrji F.O."/>
            <person name="Daffonchio D."/>
        </authorList>
    </citation>
    <scope>NUCLEOTIDE SEQUENCE [LARGE SCALE GENOMIC DNA]</scope>
    <source>
        <strain evidence="2">Nit1536</strain>
    </source>
</reference>
<gene>
    <name evidence="1" type="ORF">NTH_03994</name>
</gene>
<dbReference type="EMBL" id="CP030941">
    <property type="protein sequence ID" value="UUP19491.1"/>
    <property type="molecule type" value="Genomic_DNA"/>
</dbReference>
<protein>
    <submittedName>
        <fullName evidence="1">Uncharacterized protein</fullName>
    </submittedName>
</protein>
<organism evidence="1 2">
    <name type="scientific">Nitratireductor thuwali</name>
    <dbReference type="NCBI Taxonomy" id="2267699"/>
    <lineage>
        <taxon>Bacteria</taxon>
        <taxon>Pseudomonadati</taxon>
        <taxon>Pseudomonadota</taxon>
        <taxon>Alphaproteobacteria</taxon>
        <taxon>Hyphomicrobiales</taxon>
        <taxon>Phyllobacteriaceae</taxon>
        <taxon>Nitratireductor</taxon>
    </lineage>
</organism>